<evidence type="ECO:0000313" key="1">
    <source>
        <dbReference type="EMBL" id="MBW0460871.1"/>
    </source>
</evidence>
<protein>
    <submittedName>
        <fullName evidence="1">Uncharacterized protein</fullName>
    </submittedName>
</protein>
<name>A0A9Q3GBQ0_9BASI</name>
<reference evidence="1" key="1">
    <citation type="submission" date="2021-03" db="EMBL/GenBank/DDBJ databases">
        <title>Draft genome sequence of rust myrtle Austropuccinia psidii MF-1, a brazilian biotype.</title>
        <authorList>
            <person name="Quecine M.C."/>
            <person name="Pachon D.M.R."/>
            <person name="Bonatelli M.L."/>
            <person name="Correr F.H."/>
            <person name="Franceschini L.M."/>
            <person name="Leite T.F."/>
            <person name="Margarido G.R.A."/>
            <person name="Almeida C.A."/>
            <person name="Ferrarezi J.A."/>
            <person name="Labate C.A."/>
        </authorList>
    </citation>
    <scope>NUCLEOTIDE SEQUENCE</scope>
    <source>
        <strain evidence="1">MF-1</strain>
    </source>
</reference>
<evidence type="ECO:0000313" key="2">
    <source>
        <dbReference type="Proteomes" id="UP000765509"/>
    </source>
</evidence>
<sequence length="205" mass="23261">MGPCCTKRQKHKELMGIIEEDQDPVSQRGNWIQVGKKIYNAMFQMVTGGKAGVCRVEEFPHPPGSRVLSDFAILVRAMIIRQTTKASSMPPNNLVIYKSKGHFEYGFIKGIYNFSDNHQKMLTGIYVQKIHNVYPKLQYPPGHIGYYLQLLGVTIGTIEQDEFQMISPSKIVSLAAYRLFDNEVFRVSNHGVILCPSNRQLSGFF</sequence>
<dbReference type="OrthoDB" id="2518430at2759"/>
<dbReference type="AlphaFoldDB" id="A0A9Q3GBQ0"/>
<comment type="caution">
    <text evidence="1">The sequence shown here is derived from an EMBL/GenBank/DDBJ whole genome shotgun (WGS) entry which is preliminary data.</text>
</comment>
<organism evidence="1 2">
    <name type="scientific">Austropuccinia psidii MF-1</name>
    <dbReference type="NCBI Taxonomy" id="1389203"/>
    <lineage>
        <taxon>Eukaryota</taxon>
        <taxon>Fungi</taxon>
        <taxon>Dikarya</taxon>
        <taxon>Basidiomycota</taxon>
        <taxon>Pucciniomycotina</taxon>
        <taxon>Pucciniomycetes</taxon>
        <taxon>Pucciniales</taxon>
        <taxon>Sphaerophragmiaceae</taxon>
        <taxon>Austropuccinia</taxon>
    </lineage>
</organism>
<dbReference type="Proteomes" id="UP000765509">
    <property type="component" value="Unassembled WGS sequence"/>
</dbReference>
<accession>A0A9Q3GBQ0</accession>
<gene>
    <name evidence="1" type="ORF">O181_000586</name>
</gene>
<keyword evidence="2" id="KW-1185">Reference proteome</keyword>
<proteinExistence type="predicted"/>
<dbReference type="EMBL" id="AVOT02000069">
    <property type="protein sequence ID" value="MBW0460871.1"/>
    <property type="molecule type" value="Genomic_DNA"/>
</dbReference>